<proteinExistence type="inferred from homology"/>
<dbReference type="EMBL" id="JADOUA010000001">
    <property type="protein sequence ID" value="MBG6094003.1"/>
    <property type="molecule type" value="Genomic_DNA"/>
</dbReference>
<evidence type="ECO:0000256" key="4">
    <source>
        <dbReference type="ARBA" id="ARBA00022840"/>
    </source>
</evidence>
<dbReference type="PANTHER" id="PTHR43335:SF4">
    <property type="entry name" value="ABC TRANSPORTER, ATP-BINDING PROTEIN"/>
    <property type="match status" value="1"/>
</dbReference>
<name>A0A931DSL3_9ACTN</name>
<dbReference type="GO" id="GO:0005524">
    <property type="term" value="F:ATP binding"/>
    <property type="evidence" value="ECO:0007669"/>
    <property type="project" value="UniProtKB-KW"/>
</dbReference>
<dbReference type="Proteomes" id="UP000614047">
    <property type="component" value="Unassembled WGS sequence"/>
</dbReference>
<evidence type="ECO:0000313" key="7">
    <source>
        <dbReference type="Proteomes" id="UP000614047"/>
    </source>
</evidence>
<dbReference type="SMART" id="SM00382">
    <property type="entry name" value="AAA"/>
    <property type="match status" value="1"/>
</dbReference>
<dbReference type="InterPro" id="IPR017871">
    <property type="entry name" value="ABC_transporter-like_CS"/>
</dbReference>
<evidence type="ECO:0000256" key="2">
    <source>
        <dbReference type="ARBA" id="ARBA00022448"/>
    </source>
</evidence>
<dbReference type="AlphaFoldDB" id="A0A931DSL3"/>
<organism evidence="6 7">
    <name type="scientific">Actinomadura viridis</name>
    <dbReference type="NCBI Taxonomy" id="58110"/>
    <lineage>
        <taxon>Bacteria</taxon>
        <taxon>Bacillati</taxon>
        <taxon>Actinomycetota</taxon>
        <taxon>Actinomycetes</taxon>
        <taxon>Streptosporangiales</taxon>
        <taxon>Thermomonosporaceae</taxon>
        <taxon>Actinomadura</taxon>
    </lineage>
</organism>
<keyword evidence="7" id="KW-1185">Reference proteome</keyword>
<dbReference type="Gene3D" id="3.40.50.300">
    <property type="entry name" value="P-loop containing nucleotide triphosphate hydrolases"/>
    <property type="match status" value="1"/>
</dbReference>
<keyword evidence="3" id="KW-0547">Nucleotide-binding</keyword>
<accession>A0A931DSL3</accession>
<protein>
    <submittedName>
        <fullName evidence="6">ABC-2 type transport system ATP-binding protein</fullName>
    </submittedName>
</protein>
<dbReference type="PROSITE" id="PS00211">
    <property type="entry name" value="ABC_TRANSPORTER_1"/>
    <property type="match status" value="1"/>
</dbReference>
<evidence type="ECO:0000259" key="5">
    <source>
        <dbReference type="PROSITE" id="PS50893"/>
    </source>
</evidence>
<dbReference type="InterPro" id="IPR027417">
    <property type="entry name" value="P-loop_NTPase"/>
</dbReference>
<comment type="caution">
    <text evidence="6">The sequence shown here is derived from an EMBL/GenBank/DDBJ whole genome shotgun (WGS) entry which is preliminary data.</text>
</comment>
<dbReference type="GO" id="GO:0016887">
    <property type="term" value="F:ATP hydrolysis activity"/>
    <property type="evidence" value="ECO:0007669"/>
    <property type="project" value="InterPro"/>
</dbReference>
<reference evidence="6" key="1">
    <citation type="submission" date="2020-11" db="EMBL/GenBank/DDBJ databases">
        <title>Sequencing the genomes of 1000 actinobacteria strains.</title>
        <authorList>
            <person name="Klenk H.-P."/>
        </authorList>
    </citation>
    <scope>NUCLEOTIDE SEQUENCE</scope>
    <source>
        <strain evidence="6">DSM 43175</strain>
    </source>
</reference>
<dbReference type="InterPro" id="IPR003439">
    <property type="entry name" value="ABC_transporter-like_ATP-bd"/>
</dbReference>
<dbReference type="InterPro" id="IPR003593">
    <property type="entry name" value="AAA+_ATPase"/>
</dbReference>
<evidence type="ECO:0000313" key="6">
    <source>
        <dbReference type="EMBL" id="MBG6094003.1"/>
    </source>
</evidence>
<evidence type="ECO:0000256" key="3">
    <source>
        <dbReference type="ARBA" id="ARBA00022741"/>
    </source>
</evidence>
<keyword evidence="2" id="KW-0813">Transport</keyword>
<dbReference type="PANTHER" id="PTHR43335">
    <property type="entry name" value="ABC TRANSPORTER, ATP-BINDING PROTEIN"/>
    <property type="match status" value="1"/>
</dbReference>
<evidence type="ECO:0000256" key="1">
    <source>
        <dbReference type="ARBA" id="ARBA00005417"/>
    </source>
</evidence>
<keyword evidence="4 6" id="KW-0067">ATP-binding</keyword>
<dbReference type="Pfam" id="PF00005">
    <property type="entry name" value="ABC_tran"/>
    <property type="match status" value="1"/>
</dbReference>
<dbReference type="RefSeq" id="WP_197015995.1">
    <property type="nucleotide sequence ID" value="NZ_BAABES010000014.1"/>
</dbReference>
<gene>
    <name evidence="6" type="ORF">IW256_008116</name>
</gene>
<sequence length="304" mass="32547">MIELHRLTKRYGPILAVDDLTVTIRPGRVTGLIGPNGAGKTITLRMILGLTTPSRGTARTGGRRFADLPSPMRQVGALPGPGTLHGGRRAYDQLLCAARSNGIPRRRVDEVVRLAGLDRVAGRRVRTLSFGMCRRLGVALSLLGDPSVLIYDDAVEGLDPAGLSWMRTLLWGLAREGRTVLVTGRPLSELTQLADHLVVLDRGRLVADRDARDLEREYAERQVLVRCDDPGFLAGRLTGACAGVRLGTGGALLVSGLDAAEIHRLAVTGGIRLHELTPQRSSLIEVCQKLTRNGPGQAATEGAA</sequence>
<feature type="domain" description="ABC transporter" evidence="5">
    <location>
        <begin position="2"/>
        <end position="227"/>
    </location>
</feature>
<dbReference type="PROSITE" id="PS50893">
    <property type="entry name" value="ABC_TRANSPORTER_2"/>
    <property type="match status" value="1"/>
</dbReference>
<comment type="similarity">
    <text evidence="1">Belongs to the ABC transporter superfamily.</text>
</comment>
<dbReference type="SUPFAM" id="SSF52540">
    <property type="entry name" value="P-loop containing nucleoside triphosphate hydrolases"/>
    <property type="match status" value="1"/>
</dbReference>